<feature type="domain" description="PLL-like beta propeller" evidence="2">
    <location>
        <begin position="58"/>
        <end position="155"/>
    </location>
</feature>
<dbReference type="Proteomes" id="UP000192907">
    <property type="component" value="Unassembled WGS sequence"/>
</dbReference>
<feature type="chain" id="PRO_5013345971" description="PLL-like beta propeller domain-containing protein" evidence="1">
    <location>
        <begin position="25"/>
        <end position="161"/>
    </location>
</feature>
<sequence>MKRSTLFALIAMFGLTSFGSAAYAGWSGWVREPGIGVKAPTTSLMFKGVTHKAKRVGQYEIHYNNNQGGSDNGWMLLPGQTVASPTLAHDGKNLAIFVRGADNALYVMWMHRGSGYGHGSTWGKLDGHIKSSPFIEYQGPGYLKVCGMGMDDVVWCRTFNR</sequence>
<dbReference type="SUPFAM" id="SSF89372">
    <property type="entry name" value="Fucose-specific lectin"/>
    <property type="match status" value="1"/>
</dbReference>
<gene>
    <name evidence="3" type="ORF">SAMN06296036_123113</name>
</gene>
<dbReference type="RefSeq" id="WP_132323751.1">
    <property type="nucleotide sequence ID" value="NZ_FWZT01000023.1"/>
</dbReference>
<dbReference type="OrthoDB" id="7671932at2"/>
<evidence type="ECO:0000313" key="3">
    <source>
        <dbReference type="EMBL" id="SMF67289.1"/>
    </source>
</evidence>
<dbReference type="Pfam" id="PF26607">
    <property type="entry name" value="DUF8189"/>
    <property type="match status" value="1"/>
</dbReference>
<proteinExistence type="predicted"/>
<organism evidence="3 4">
    <name type="scientific">Pseudobacteriovorax antillogorgiicola</name>
    <dbReference type="NCBI Taxonomy" id="1513793"/>
    <lineage>
        <taxon>Bacteria</taxon>
        <taxon>Pseudomonadati</taxon>
        <taxon>Bdellovibrionota</taxon>
        <taxon>Oligoflexia</taxon>
        <taxon>Oligoflexales</taxon>
        <taxon>Pseudobacteriovoracaceae</taxon>
        <taxon>Pseudobacteriovorax</taxon>
    </lineage>
</organism>
<accession>A0A1Y6CIZ2</accession>
<dbReference type="EMBL" id="FWZT01000023">
    <property type="protein sequence ID" value="SMF67289.1"/>
    <property type="molecule type" value="Genomic_DNA"/>
</dbReference>
<dbReference type="AlphaFoldDB" id="A0A1Y6CIZ2"/>
<evidence type="ECO:0000256" key="1">
    <source>
        <dbReference type="SAM" id="SignalP"/>
    </source>
</evidence>
<reference evidence="4" key="1">
    <citation type="submission" date="2017-04" db="EMBL/GenBank/DDBJ databases">
        <authorList>
            <person name="Varghese N."/>
            <person name="Submissions S."/>
        </authorList>
    </citation>
    <scope>NUCLEOTIDE SEQUENCE [LARGE SCALE GENOMIC DNA]</scope>
    <source>
        <strain evidence="4">RKEM611</strain>
    </source>
</reference>
<dbReference type="STRING" id="1513793.SAMN06296036_123113"/>
<evidence type="ECO:0000313" key="4">
    <source>
        <dbReference type="Proteomes" id="UP000192907"/>
    </source>
</evidence>
<keyword evidence="1" id="KW-0732">Signal</keyword>
<keyword evidence="4" id="KW-1185">Reference proteome</keyword>
<dbReference type="InterPro" id="IPR058502">
    <property type="entry name" value="PLL-like_beta-prop"/>
</dbReference>
<name>A0A1Y6CIZ2_9BACT</name>
<evidence type="ECO:0000259" key="2">
    <source>
        <dbReference type="Pfam" id="PF26607"/>
    </source>
</evidence>
<feature type="signal peptide" evidence="1">
    <location>
        <begin position="1"/>
        <end position="24"/>
    </location>
</feature>
<protein>
    <recommendedName>
        <fullName evidence="2">PLL-like beta propeller domain-containing protein</fullName>
    </recommendedName>
</protein>